<dbReference type="Pfam" id="PF07690">
    <property type="entry name" value="MFS_1"/>
    <property type="match status" value="1"/>
</dbReference>
<comment type="subcellular location">
    <subcellularLocation>
        <location evidence="1">Cell membrane</location>
        <topology evidence="1">Multi-pass membrane protein</topology>
    </subcellularLocation>
</comment>
<organism evidence="9 10">
    <name type="scientific">Filobacillus milosensis</name>
    <dbReference type="NCBI Taxonomy" id="94137"/>
    <lineage>
        <taxon>Bacteria</taxon>
        <taxon>Bacillati</taxon>
        <taxon>Bacillota</taxon>
        <taxon>Bacilli</taxon>
        <taxon>Bacillales</taxon>
        <taxon>Bacillaceae</taxon>
        <taxon>Filobacillus</taxon>
    </lineage>
</organism>
<dbReference type="CDD" id="cd06173">
    <property type="entry name" value="MFS_MefA_like"/>
    <property type="match status" value="1"/>
</dbReference>
<gene>
    <name evidence="9" type="ORF">E3U55_15880</name>
</gene>
<keyword evidence="4 7" id="KW-0812">Transmembrane</keyword>
<feature type="transmembrane region" description="Helical" evidence="7">
    <location>
        <begin position="261"/>
        <end position="279"/>
    </location>
</feature>
<evidence type="ECO:0000256" key="4">
    <source>
        <dbReference type="ARBA" id="ARBA00022692"/>
    </source>
</evidence>
<feature type="transmembrane region" description="Helical" evidence="7">
    <location>
        <begin position="12"/>
        <end position="37"/>
    </location>
</feature>
<feature type="transmembrane region" description="Helical" evidence="7">
    <location>
        <begin position="374"/>
        <end position="393"/>
    </location>
</feature>
<feature type="transmembrane region" description="Helical" evidence="7">
    <location>
        <begin position="286"/>
        <end position="303"/>
    </location>
</feature>
<dbReference type="InterPro" id="IPR020846">
    <property type="entry name" value="MFS_dom"/>
</dbReference>
<dbReference type="PROSITE" id="PS50850">
    <property type="entry name" value="MFS"/>
    <property type="match status" value="1"/>
</dbReference>
<protein>
    <submittedName>
        <fullName evidence="9">MFS transporter</fullName>
    </submittedName>
</protein>
<evidence type="ECO:0000256" key="3">
    <source>
        <dbReference type="ARBA" id="ARBA00022475"/>
    </source>
</evidence>
<evidence type="ECO:0000256" key="1">
    <source>
        <dbReference type="ARBA" id="ARBA00004651"/>
    </source>
</evidence>
<sequence>MVKQIISDKQFILIIIANFLSSVGSGITTIAASWLLVNQTNGEIILGYTMIGTTIIMFIIAPYVGVLIDRFSRKKIYLFNQVLGFCVIGSATIPGVMTGTYDTWQLVIFIFSFSLYFALHYPTLLALTQEIFSKEYYRSISGVLEVESQTASAVAGGITGLLLGVISYDIIFLFDMSTFIFSFIFISFIKYEKQYKKVKSKKPVWNDIMVGLEFLKGKRKLVILLISTLVPFMCVTAFNYVDPVYVTDILEASGQIYGLSSMSYALGAIGAGIISVLLAKKFGYVFTTKVMMISYLLFLLALVSVYHVAIYLAANLLAGAGNSGTRVMRRTLMLELIPNHKIGRVNSFFISVELVVRIILLTSFILLIGHLNAIIPIIILIAMMVIALVGFWYSKSFVQDQNQLDYYSVK</sequence>
<dbReference type="EMBL" id="SOPW01000025">
    <property type="protein sequence ID" value="TFB13455.1"/>
    <property type="molecule type" value="Genomic_DNA"/>
</dbReference>
<dbReference type="Proteomes" id="UP000297975">
    <property type="component" value="Unassembled WGS sequence"/>
</dbReference>
<evidence type="ECO:0000256" key="7">
    <source>
        <dbReference type="SAM" id="Phobius"/>
    </source>
</evidence>
<name>A0A4Y8IBU6_9BACI</name>
<feature type="transmembrane region" description="Helical" evidence="7">
    <location>
        <begin position="76"/>
        <end position="97"/>
    </location>
</feature>
<feature type="domain" description="Major facilitator superfamily (MFS) profile" evidence="8">
    <location>
        <begin position="10"/>
        <end position="402"/>
    </location>
</feature>
<evidence type="ECO:0000256" key="2">
    <source>
        <dbReference type="ARBA" id="ARBA00022448"/>
    </source>
</evidence>
<dbReference type="PANTHER" id="PTHR23513:SF11">
    <property type="entry name" value="STAPHYLOFERRIN A TRANSPORTER"/>
    <property type="match status" value="1"/>
</dbReference>
<evidence type="ECO:0000313" key="9">
    <source>
        <dbReference type="EMBL" id="TFB13455.1"/>
    </source>
</evidence>
<dbReference type="SUPFAM" id="SSF103473">
    <property type="entry name" value="MFS general substrate transporter"/>
    <property type="match status" value="1"/>
</dbReference>
<keyword evidence="3" id="KW-1003">Cell membrane</keyword>
<dbReference type="InterPro" id="IPR011701">
    <property type="entry name" value="MFS"/>
</dbReference>
<dbReference type="GO" id="GO:0022857">
    <property type="term" value="F:transmembrane transporter activity"/>
    <property type="evidence" value="ECO:0007669"/>
    <property type="project" value="InterPro"/>
</dbReference>
<dbReference type="AlphaFoldDB" id="A0A4Y8IBU6"/>
<evidence type="ECO:0000313" key="10">
    <source>
        <dbReference type="Proteomes" id="UP000297975"/>
    </source>
</evidence>
<feature type="transmembrane region" description="Helical" evidence="7">
    <location>
        <begin position="103"/>
        <end position="127"/>
    </location>
</feature>
<feature type="transmembrane region" description="Helical" evidence="7">
    <location>
        <begin position="43"/>
        <end position="64"/>
    </location>
</feature>
<feature type="transmembrane region" description="Helical" evidence="7">
    <location>
        <begin position="172"/>
        <end position="191"/>
    </location>
</feature>
<keyword evidence="6 7" id="KW-0472">Membrane</keyword>
<dbReference type="GO" id="GO:0005886">
    <property type="term" value="C:plasma membrane"/>
    <property type="evidence" value="ECO:0007669"/>
    <property type="project" value="UniProtKB-SubCell"/>
</dbReference>
<feature type="transmembrane region" description="Helical" evidence="7">
    <location>
        <begin position="148"/>
        <end position="166"/>
    </location>
</feature>
<feature type="transmembrane region" description="Helical" evidence="7">
    <location>
        <begin position="221"/>
        <end position="241"/>
    </location>
</feature>
<evidence type="ECO:0000256" key="5">
    <source>
        <dbReference type="ARBA" id="ARBA00022989"/>
    </source>
</evidence>
<dbReference type="OrthoDB" id="9775268at2"/>
<keyword evidence="2" id="KW-0813">Transport</keyword>
<proteinExistence type="predicted"/>
<keyword evidence="10" id="KW-1185">Reference proteome</keyword>
<evidence type="ECO:0000256" key="6">
    <source>
        <dbReference type="ARBA" id="ARBA00023136"/>
    </source>
</evidence>
<feature type="transmembrane region" description="Helical" evidence="7">
    <location>
        <begin position="348"/>
        <end position="368"/>
    </location>
</feature>
<dbReference type="InterPro" id="IPR036259">
    <property type="entry name" value="MFS_trans_sf"/>
</dbReference>
<evidence type="ECO:0000259" key="8">
    <source>
        <dbReference type="PROSITE" id="PS50850"/>
    </source>
</evidence>
<keyword evidence="5 7" id="KW-1133">Transmembrane helix</keyword>
<reference evidence="9 10" key="1">
    <citation type="submission" date="2019-03" db="EMBL/GenBank/DDBJ databases">
        <authorList>
            <person name="He R.-H."/>
        </authorList>
    </citation>
    <scope>NUCLEOTIDE SEQUENCE [LARGE SCALE GENOMIC DNA]</scope>
    <source>
        <strain evidence="10">SH 714</strain>
    </source>
</reference>
<dbReference type="PANTHER" id="PTHR23513">
    <property type="entry name" value="INTEGRAL MEMBRANE EFFLUX PROTEIN-RELATED"/>
    <property type="match status" value="1"/>
</dbReference>
<dbReference type="Gene3D" id="1.20.1250.20">
    <property type="entry name" value="MFS general substrate transporter like domains"/>
    <property type="match status" value="2"/>
</dbReference>
<comment type="caution">
    <text evidence="9">The sequence shown here is derived from an EMBL/GenBank/DDBJ whole genome shotgun (WGS) entry which is preliminary data.</text>
</comment>
<accession>A0A4Y8IBU6</accession>